<comment type="caution">
    <text evidence="2">The sequence shown here is derived from an EMBL/GenBank/DDBJ whole genome shotgun (WGS) entry which is preliminary data.</text>
</comment>
<gene>
    <name evidence="2" type="ORF">GCM10008995_26670</name>
</gene>
<protein>
    <submittedName>
        <fullName evidence="2">Uncharacterized protein</fullName>
    </submittedName>
</protein>
<sequence length="95" mass="10446">MSLASLVELYVSLGIFLVGAVLSGFSYLAWQRERDLRMRTVAVGYAMFSVYGLVVVAEHLLTPYVAYEALELAEHGFAVLILVGLLTFFVAITRG</sequence>
<name>A0A830EDM3_9EURY</name>
<evidence type="ECO:0000313" key="3">
    <source>
        <dbReference type="Proteomes" id="UP000653099"/>
    </source>
</evidence>
<keyword evidence="1" id="KW-1133">Transmembrane helix</keyword>
<feature type="transmembrane region" description="Helical" evidence="1">
    <location>
        <begin position="72"/>
        <end position="92"/>
    </location>
</feature>
<dbReference type="OrthoDB" id="202944at2157"/>
<feature type="transmembrane region" description="Helical" evidence="1">
    <location>
        <begin position="6"/>
        <end position="30"/>
    </location>
</feature>
<reference evidence="2" key="2">
    <citation type="submission" date="2020-09" db="EMBL/GenBank/DDBJ databases">
        <authorList>
            <person name="Sun Q."/>
            <person name="Ohkuma M."/>
        </authorList>
    </citation>
    <scope>NUCLEOTIDE SEQUENCE</scope>
    <source>
        <strain evidence="2">JCM 14359</strain>
    </source>
</reference>
<keyword evidence="1" id="KW-0472">Membrane</keyword>
<dbReference type="RefSeq" id="WP_188788246.1">
    <property type="nucleotide sequence ID" value="NZ_BMOC01000023.1"/>
</dbReference>
<feature type="transmembrane region" description="Helical" evidence="1">
    <location>
        <begin position="42"/>
        <end position="66"/>
    </location>
</feature>
<organism evidence="2 3">
    <name type="scientific">Halobellus salinus</name>
    <dbReference type="NCBI Taxonomy" id="931585"/>
    <lineage>
        <taxon>Archaea</taxon>
        <taxon>Methanobacteriati</taxon>
        <taxon>Methanobacteriota</taxon>
        <taxon>Stenosarchaea group</taxon>
        <taxon>Halobacteria</taxon>
        <taxon>Halobacteriales</taxon>
        <taxon>Haloferacaceae</taxon>
        <taxon>Halobellus</taxon>
    </lineage>
</organism>
<reference evidence="2" key="1">
    <citation type="journal article" date="2014" name="Int. J. Syst. Evol. Microbiol.">
        <title>Complete genome sequence of Corynebacterium casei LMG S-19264T (=DSM 44701T), isolated from a smear-ripened cheese.</title>
        <authorList>
            <consortium name="US DOE Joint Genome Institute (JGI-PGF)"/>
            <person name="Walter F."/>
            <person name="Albersmeier A."/>
            <person name="Kalinowski J."/>
            <person name="Ruckert C."/>
        </authorList>
    </citation>
    <scope>NUCLEOTIDE SEQUENCE</scope>
    <source>
        <strain evidence="2">JCM 14359</strain>
    </source>
</reference>
<keyword evidence="1" id="KW-0812">Transmembrane</keyword>
<dbReference type="AlphaFoldDB" id="A0A830EDM3"/>
<evidence type="ECO:0000256" key="1">
    <source>
        <dbReference type="SAM" id="Phobius"/>
    </source>
</evidence>
<evidence type="ECO:0000313" key="2">
    <source>
        <dbReference type="EMBL" id="GGJ15508.1"/>
    </source>
</evidence>
<dbReference type="Proteomes" id="UP000653099">
    <property type="component" value="Unassembled WGS sequence"/>
</dbReference>
<accession>A0A830EDM3</accession>
<keyword evidence="3" id="KW-1185">Reference proteome</keyword>
<proteinExistence type="predicted"/>
<dbReference type="EMBL" id="BMOC01000023">
    <property type="protein sequence ID" value="GGJ15508.1"/>
    <property type="molecule type" value="Genomic_DNA"/>
</dbReference>